<evidence type="ECO:0000256" key="2">
    <source>
        <dbReference type="SAM" id="Phobius"/>
    </source>
</evidence>
<feature type="compositionally biased region" description="Low complexity" evidence="1">
    <location>
        <begin position="1223"/>
        <end position="1236"/>
    </location>
</feature>
<dbReference type="InterPro" id="IPR000219">
    <property type="entry name" value="DH_dom"/>
</dbReference>
<dbReference type="InterPro" id="IPR005069">
    <property type="entry name" value="Nucl-diP-sugar_transferase"/>
</dbReference>
<organism evidence="3 4">
    <name type="scientific">Pristionchus pacificus</name>
    <name type="common">Parasitic nematode worm</name>
    <dbReference type="NCBI Taxonomy" id="54126"/>
    <lineage>
        <taxon>Eukaryota</taxon>
        <taxon>Metazoa</taxon>
        <taxon>Ecdysozoa</taxon>
        <taxon>Nematoda</taxon>
        <taxon>Chromadorea</taxon>
        <taxon>Rhabditida</taxon>
        <taxon>Rhabditina</taxon>
        <taxon>Diplogasteromorpha</taxon>
        <taxon>Diplogasteroidea</taxon>
        <taxon>Neodiplogasteridae</taxon>
        <taxon>Pristionchus</taxon>
    </lineage>
</organism>
<feature type="compositionally biased region" description="Basic and acidic residues" evidence="1">
    <location>
        <begin position="29"/>
        <end position="61"/>
    </location>
</feature>
<dbReference type="PANTHER" id="PTHR31967:SF12">
    <property type="entry name" value="NUCLEOTIDE-DIPHOSPHO-SUGAR TRANSFERASE DOMAIN-CONTAINING PROTEIN"/>
    <property type="match status" value="1"/>
</dbReference>
<feature type="region of interest" description="Disordered" evidence="1">
    <location>
        <begin position="902"/>
        <end position="926"/>
    </location>
</feature>
<evidence type="ECO:0000313" key="3">
    <source>
        <dbReference type="EnsemblMetazoa" id="PPA28057.1"/>
    </source>
</evidence>
<feature type="region of interest" description="Disordered" evidence="1">
    <location>
        <begin position="874"/>
        <end position="893"/>
    </location>
</feature>
<feature type="region of interest" description="Disordered" evidence="1">
    <location>
        <begin position="1125"/>
        <end position="1172"/>
    </location>
</feature>
<keyword evidence="2" id="KW-0472">Membrane</keyword>
<feature type="compositionally biased region" description="Basic residues" evidence="1">
    <location>
        <begin position="1"/>
        <end position="11"/>
    </location>
</feature>
<dbReference type="SUPFAM" id="SSF48065">
    <property type="entry name" value="DBL homology domain (DH-domain)"/>
    <property type="match status" value="1"/>
</dbReference>
<feature type="compositionally biased region" description="Polar residues" evidence="1">
    <location>
        <begin position="1004"/>
        <end position="1025"/>
    </location>
</feature>
<dbReference type="Proteomes" id="UP000005239">
    <property type="component" value="Unassembled WGS sequence"/>
</dbReference>
<protein>
    <submittedName>
        <fullName evidence="3">Rhgf-2</fullName>
    </submittedName>
</protein>
<accession>A0A8R1YRD0</accession>
<feature type="transmembrane region" description="Helical" evidence="2">
    <location>
        <begin position="1280"/>
        <end position="1301"/>
    </location>
</feature>
<reference evidence="4" key="1">
    <citation type="journal article" date="2008" name="Nat. Genet.">
        <title>The Pristionchus pacificus genome provides a unique perspective on nematode lifestyle and parasitism.</title>
        <authorList>
            <person name="Dieterich C."/>
            <person name="Clifton S.W."/>
            <person name="Schuster L.N."/>
            <person name="Chinwalla A."/>
            <person name="Delehaunty K."/>
            <person name="Dinkelacker I."/>
            <person name="Fulton L."/>
            <person name="Fulton R."/>
            <person name="Godfrey J."/>
            <person name="Minx P."/>
            <person name="Mitreva M."/>
            <person name="Roeseler W."/>
            <person name="Tian H."/>
            <person name="Witte H."/>
            <person name="Yang S.P."/>
            <person name="Wilson R.K."/>
            <person name="Sommer R.J."/>
        </authorList>
    </citation>
    <scope>NUCLEOTIDE SEQUENCE [LARGE SCALE GENOMIC DNA]</scope>
    <source>
        <strain evidence="4">PS312</strain>
    </source>
</reference>
<dbReference type="Gene3D" id="1.20.900.10">
    <property type="entry name" value="Dbl homology (DH) domain"/>
    <property type="match status" value="1"/>
</dbReference>
<keyword evidence="2" id="KW-0812">Transmembrane</keyword>
<dbReference type="SMART" id="SM00325">
    <property type="entry name" value="RhoGEF"/>
    <property type="match status" value="1"/>
</dbReference>
<dbReference type="SUPFAM" id="SSF50729">
    <property type="entry name" value="PH domain-like"/>
    <property type="match status" value="1"/>
</dbReference>
<gene>
    <name evidence="3" type="primary">WBGene00117611</name>
</gene>
<dbReference type="GO" id="GO:0005085">
    <property type="term" value="F:guanyl-nucleotide exchange factor activity"/>
    <property type="evidence" value="ECO:0007669"/>
    <property type="project" value="InterPro"/>
</dbReference>
<feature type="region of interest" description="Disordered" evidence="1">
    <location>
        <begin position="361"/>
        <end position="418"/>
    </location>
</feature>
<sequence length="2149" mass="243344">MLGTPPRRRSRLLSGDLGTLRPHWLGSSSKDDSKVKPRRVSEDQPSRSLREDVLRRLERSRRPSLPEGEVPPPPLLPTFAMSSIGRQRSRRPSLIWTENMSSNRFHQTSMDFDDRRFDSILPNDLNFIFVQFEDRDEENVERVMITPGKSLKDVVEGRLKQRGLGLDQVEFFLDKSSTPIPYNADVSCLVGQKIIVRGKGMRMGRHTRSAHSMDDSNADRPSRKISADALTARRKDSGGSELRPLSPSFSFSVWLTHNAEKDVEDESRRGLQKAIPSSSPMTRAMQRVNLLSPSPAPSPRISPASSTSTVDGGCPSSSSLNPPDVSNHRHSLPQPSLLPDWTLAKRVILLRKTASALHLVAKHRQQSESRGSNGGSEDMDSSRSRENLQREGSSFGDEPGCSDGGDDNGGSRRARSTTSTRISLFFPKRAEMLSALKTLKETSASRAPEILSLEENWQQIVKDNEKLPLLAQKQQAAIWEIVLTEWNYLEHLRHMDDLKRYLNELKNKHGFLQEIDTYGVFCNYSDLYACHLCFWKTAVLPMLESSRLSGAPLNPLDLWPGFERIAEWADYYIKLHVEHDRGYIQRQLKENNLFKEFVEWVEQQDRMKRLKFVETITTYPMQHITRYSICLNAVLKNSTDPEERLSLQRMIDEANAASHRLNYELDNKDLRSKLTTIMMSIDGCDYIDFDEAERVCLTRAPFINLVQPMPFLLQHRKVLLKGEIKVKEGKNAPKMDVVCFIFTDLFLMCRLTKKGSDRLRIARPPMHITKICAMPHETLTTNFYLVYGNEFGPSNVFLVTTGVADDTKRWIEMIRYAQDEFMALTQATNDRRGGTTRLFLDGSSNGYSTLGSSASTGTLPPMMPMMPPMMGNVHRKSSSMDSQAVAAQQAHHHTMAELRKAGVVSSTEQLDRGGHSEARLPPRAGQKLSVASCVAAPISTSKSSIDLHLAVQPGSGDSPVKPSRSRSNSSGPEIGDACNGVDEKRRSRSPSPLRRHTVEISGRGTPQRSQGRSSPLVTGGRNTPLDSVRYSDSARGTPRSGSPALTGSPDCESVSHSPALLVTAEEEERGEGCSNGHRRFEKRYHTSDGIDVPKSKGSIPGGILKRFSWNVSSAVNTSRGKISRLNEQFPPPLPPSNQPSTRHAFDPHVRPSYRTPRRLSVPHHPPTFPTLSSCHHISNISIGGEPILPSTSSSQSTLSISLDHDATVVSATETGSCPMTKQSPPLSTTSTSSSGSSPPPPLPDSLPPPPQNNNTVDTAQFMKELLLDLLRYFVGNYQKIFIRLILIYVLLYPIVAVYSILGELGAGPLVREMTERNNYFAEEIFSWPQSFGGGGFIQTPIRFEKVKFEEEISEKLAVNEGEIEAIVAAARDILDDLIFDLVDRPFIYVTIMNDAFEEIMMNWMCNVKPFETILDRTLIIAGSKRVCERVEKEYSEVSCVPITLPETFNRDFEERPEHRREFTAYRMMILERLAAHGLNFLYFDTDSLWLRDPSDLFRNATENGKVDLTAGAAGDDEENPYSSDPLLILANNRTSAFLAEARRLIDEDKEGELREVINKLCLVRFNDVTCDRFKWNDVADGMWYDFGPRQRARYSPYIVNNNLQQEIIDKTARDEINDMWLMKKGKCNDGRRKKFFMEYGEKEMAKKIKYIKPKEHQGMWKTVVEFIKESRSSILWNLGKTLKFFHSVGGISDKKITNKFVNDLNSIIISSFTCTRMTNVRCKKRGKCNEWMLPSYRPLHPFKVSSCSLKTAVIFIVSLYCTAHFLAFLYSIFAVLEEKRILEKKELYDGPLVLNDKYKNVLFGRKVNGVYTNVGVMNTALLFDQPKKDGKDEKRDVPTIPDQFYESLSSSARSILARQSDKRKDERFVYFTFVNDAYSLLTMNWLCNADAFEGVLNRTIIATSSSSLCAAIKRDYSKVDCIRLSLPSSFSSSLDWGKREYIEWLIMRAAILKKMVELSIPFVLFETDAIWFRDPTALFEQANKIDDVDIKVPVKGYTGRGQSLSFDPMLVYPTNGSKILFEEMNRRLTMNSSLYDQDILDELCRKQFNGIVCRTFEWKEIADGKWFKLSERERARYDPYIVNNNYYVGVKNKMTRQAMNHMWLLNPKSNACSANRRRKMFDENKVLRSLKPKDDVVKSKSVIDSAAVL</sequence>
<feature type="compositionally biased region" description="Basic and acidic residues" evidence="1">
    <location>
        <begin position="211"/>
        <end position="238"/>
    </location>
</feature>
<proteinExistence type="predicted"/>
<dbReference type="Pfam" id="PF03407">
    <property type="entry name" value="Nucleotid_trans"/>
    <property type="match status" value="2"/>
</dbReference>
<feature type="compositionally biased region" description="Pro residues" evidence="1">
    <location>
        <begin position="1237"/>
        <end position="1251"/>
    </location>
</feature>
<accession>A0A2A6B601</accession>
<dbReference type="Gene3D" id="3.10.20.90">
    <property type="entry name" value="Phosphatidylinositol 3-kinase Catalytic Subunit, Chain A, domain 1"/>
    <property type="match status" value="1"/>
</dbReference>
<dbReference type="InterPro" id="IPR035899">
    <property type="entry name" value="DBL_dom_sf"/>
</dbReference>
<dbReference type="CDD" id="cd17068">
    <property type="entry name" value="RBD_PLEKHG5"/>
    <property type="match status" value="1"/>
</dbReference>
<feature type="compositionally biased region" description="Polar residues" evidence="1">
    <location>
        <begin position="1213"/>
        <end position="1222"/>
    </location>
</feature>
<keyword evidence="4" id="KW-1185">Reference proteome</keyword>
<feature type="compositionally biased region" description="Basic and acidic residues" evidence="1">
    <location>
        <begin position="380"/>
        <end position="389"/>
    </location>
</feature>
<feature type="region of interest" description="Disordered" evidence="1">
    <location>
        <begin position="949"/>
        <end position="1055"/>
    </location>
</feature>
<evidence type="ECO:0000313" key="4">
    <source>
        <dbReference type="Proteomes" id="UP000005239"/>
    </source>
</evidence>
<dbReference type="EnsemblMetazoa" id="PPA28057.1">
    <property type="protein sequence ID" value="PPA28057.1"/>
    <property type="gene ID" value="WBGene00117611"/>
</dbReference>
<dbReference type="Pfam" id="PF00621">
    <property type="entry name" value="RhoGEF"/>
    <property type="match status" value="1"/>
</dbReference>
<dbReference type="PROSITE" id="PS50010">
    <property type="entry name" value="DH_2"/>
    <property type="match status" value="1"/>
</dbReference>
<dbReference type="PANTHER" id="PTHR31967">
    <property type="entry name" value="GROUNDHOG (HEDGEHOG-LIKE FAMILY)-RELATED"/>
    <property type="match status" value="1"/>
</dbReference>
<reference evidence="3" key="2">
    <citation type="submission" date="2022-06" db="UniProtKB">
        <authorList>
            <consortium name="EnsemblMetazoa"/>
        </authorList>
    </citation>
    <scope>IDENTIFICATION</scope>
    <source>
        <strain evidence="3">PS312</strain>
    </source>
</reference>
<feature type="compositionally biased region" description="Basic and acidic residues" evidence="1">
    <location>
        <begin position="909"/>
        <end position="920"/>
    </location>
</feature>
<keyword evidence="2" id="KW-1133">Transmembrane helix</keyword>
<evidence type="ECO:0000256" key="1">
    <source>
        <dbReference type="SAM" id="MobiDB-lite"/>
    </source>
</evidence>
<name>A0A2A6B601_PRIPA</name>
<feature type="compositionally biased region" description="Low complexity" evidence="1">
    <location>
        <begin position="12"/>
        <end position="21"/>
    </location>
</feature>
<feature type="region of interest" description="Disordered" evidence="1">
    <location>
        <begin position="201"/>
        <end position="243"/>
    </location>
</feature>
<feature type="region of interest" description="Disordered" evidence="1">
    <location>
        <begin position="262"/>
        <end position="337"/>
    </location>
</feature>
<feature type="region of interest" description="Disordered" evidence="1">
    <location>
        <begin position="1213"/>
        <end position="1255"/>
    </location>
</feature>
<feature type="region of interest" description="Disordered" evidence="1">
    <location>
        <begin position="1"/>
        <end position="86"/>
    </location>
</feature>
<feature type="transmembrane region" description="Helical" evidence="2">
    <location>
        <begin position="1752"/>
        <end position="1776"/>
    </location>
</feature>